<proteinExistence type="predicted"/>
<reference evidence="3" key="1">
    <citation type="journal article" date="2019" name="Int. J. Syst. Evol. Microbiol.">
        <title>The Global Catalogue of Microorganisms (GCM) 10K type strain sequencing project: providing services to taxonomists for standard genome sequencing and annotation.</title>
        <authorList>
            <consortium name="The Broad Institute Genomics Platform"/>
            <consortium name="The Broad Institute Genome Sequencing Center for Infectious Disease"/>
            <person name="Wu L."/>
            <person name="Ma J."/>
        </authorList>
    </citation>
    <scope>NUCLEOTIDE SEQUENCE [LARGE SCALE GENOMIC DNA]</scope>
    <source>
        <strain evidence="3">JCM 17593</strain>
    </source>
</reference>
<dbReference type="SUPFAM" id="SSF52218">
    <property type="entry name" value="Flavoproteins"/>
    <property type="match status" value="1"/>
</dbReference>
<dbReference type="RefSeq" id="WP_344775340.1">
    <property type="nucleotide sequence ID" value="NZ_BAABBX010000010.1"/>
</dbReference>
<dbReference type="PANTHER" id="PTHR39201:SF1">
    <property type="entry name" value="FLAVODOXIN-LIKE DOMAIN-CONTAINING PROTEIN"/>
    <property type="match status" value="1"/>
</dbReference>
<dbReference type="InterPro" id="IPR008254">
    <property type="entry name" value="Flavodoxin/NO_synth"/>
</dbReference>
<sequence>MNESGRPSSTAHPTPSAAPAQRVLIAYFSRAGENYRYGGRVDLKVGNTQVAAEMIADRITTDVYRIEAANPYPHDYEQTVARNVQEEQDDARPAIRGQLPSLNDYDTILLGSPIWNVQVPMIMRTFAEALNWSGKDVYPFVTYAVSGMGNAQTDYTELCNGATVHDGLALQGETIHDAGQQVQSWLQRTGLA</sequence>
<evidence type="ECO:0000259" key="1">
    <source>
        <dbReference type="Pfam" id="PF12682"/>
    </source>
</evidence>
<accession>A0ABP8AQW2</accession>
<name>A0ABP8AQW2_9MICO</name>
<dbReference type="Gene3D" id="3.40.50.360">
    <property type="match status" value="1"/>
</dbReference>
<comment type="caution">
    <text evidence="2">The sequence shown here is derived from an EMBL/GenBank/DDBJ whole genome shotgun (WGS) entry which is preliminary data.</text>
</comment>
<keyword evidence="3" id="KW-1185">Reference proteome</keyword>
<dbReference type="InterPro" id="IPR029039">
    <property type="entry name" value="Flavoprotein-like_sf"/>
</dbReference>
<evidence type="ECO:0000313" key="3">
    <source>
        <dbReference type="Proteomes" id="UP001500213"/>
    </source>
</evidence>
<evidence type="ECO:0000313" key="2">
    <source>
        <dbReference type="EMBL" id="GAA4188266.1"/>
    </source>
</evidence>
<gene>
    <name evidence="2" type="ORF">GCM10022288_14510</name>
</gene>
<dbReference type="EMBL" id="BAABBX010000010">
    <property type="protein sequence ID" value="GAA4188266.1"/>
    <property type="molecule type" value="Genomic_DNA"/>
</dbReference>
<dbReference type="Proteomes" id="UP001500213">
    <property type="component" value="Unassembled WGS sequence"/>
</dbReference>
<dbReference type="Pfam" id="PF12682">
    <property type="entry name" value="Flavodoxin_4"/>
    <property type="match status" value="1"/>
</dbReference>
<feature type="domain" description="Flavodoxin-like" evidence="1">
    <location>
        <begin position="46"/>
        <end position="186"/>
    </location>
</feature>
<dbReference type="PANTHER" id="PTHR39201">
    <property type="entry name" value="EXPORTED PROTEIN-RELATED"/>
    <property type="match status" value="1"/>
</dbReference>
<organism evidence="2 3">
    <name type="scientific">Gryllotalpicola kribbensis</name>
    <dbReference type="NCBI Taxonomy" id="993084"/>
    <lineage>
        <taxon>Bacteria</taxon>
        <taxon>Bacillati</taxon>
        <taxon>Actinomycetota</taxon>
        <taxon>Actinomycetes</taxon>
        <taxon>Micrococcales</taxon>
        <taxon>Microbacteriaceae</taxon>
        <taxon>Gryllotalpicola</taxon>
    </lineage>
</organism>
<protein>
    <submittedName>
        <fullName evidence="2">Flavodoxin</fullName>
    </submittedName>
</protein>